<accession>K0KT32</accession>
<evidence type="ECO:0000313" key="2">
    <source>
        <dbReference type="EMBL" id="CCH44478.1"/>
    </source>
</evidence>
<feature type="signal peptide" evidence="1">
    <location>
        <begin position="1"/>
        <end position="21"/>
    </location>
</feature>
<comment type="caution">
    <text evidence="2">The sequence shown here is derived from an EMBL/GenBank/DDBJ whole genome shotgun (WGS) entry which is preliminary data.</text>
</comment>
<feature type="chain" id="PRO_5003834969" evidence="1">
    <location>
        <begin position="22"/>
        <end position="322"/>
    </location>
</feature>
<organism evidence="2 3">
    <name type="scientific">Wickerhamomyces ciferrii (strain ATCC 14091 / BCRC 22168 / CBS 111 / JCM 3599 / NBRC 0793 / NRRL Y-1031 F-60-10)</name>
    <name type="common">Yeast</name>
    <name type="synonym">Pichia ciferrii</name>
    <dbReference type="NCBI Taxonomy" id="1206466"/>
    <lineage>
        <taxon>Eukaryota</taxon>
        <taxon>Fungi</taxon>
        <taxon>Dikarya</taxon>
        <taxon>Ascomycota</taxon>
        <taxon>Saccharomycotina</taxon>
        <taxon>Saccharomycetes</taxon>
        <taxon>Phaffomycetales</taxon>
        <taxon>Wickerhamomycetaceae</taxon>
        <taxon>Wickerhamomyces</taxon>
    </lineage>
</organism>
<dbReference type="EMBL" id="CAIF01000130">
    <property type="protein sequence ID" value="CCH44478.1"/>
    <property type="molecule type" value="Genomic_DNA"/>
</dbReference>
<protein>
    <submittedName>
        <fullName evidence="2">Secreted protein</fullName>
    </submittedName>
</protein>
<dbReference type="HOGENOM" id="CLU_863831_0_0_1"/>
<dbReference type="InParanoid" id="K0KT32"/>
<name>K0KT32_WICCF</name>
<dbReference type="AlphaFoldDB" id="K0KT32"/>
<keyword evidence="3" id="KW-1185">Reference proteome</keyword>
<proteinExistence type="predicted"/>
<gene>
    <name evidence="2" type="ORF">BN7_4042</name>
</gene>
<evidence type="ECO:0000256" key="1">
    <source>
        <dbReference type="SAM" id="SignalP"/>
    </source>
</evidence>
<evidence type="ECO:0000313" key="3">
    <source>
        <dbReference type="Proteomes" id="UP000009328"/>
    </source>
</evidence>
<keyword evidence="1" id="KW-0732">Signal</keyword>
<sequence length="322" mass="37494">MHFRNIILVLTFVLIIGYTNAIPIPSSNLNSTISISSVGDNIPKLPNISVNYGSKLSDVENPIDHYRNYEIKPLGEGICDYYNQSLIDDALVNDNINLVDNELVDFDKISDSLKFDDVKNGTNYDIVIGNPYKDTNTILEEKFTIIFNETSVAIIDLNNNVQYLIGELSKPVTKTYNRLEREGYLNPDTYTEKYNKKSKTLTTLIQRIIKDAKFKHESDVQRRHDRKQRWKNRKAEYDSYNTTSEYIVDKVTEKATNYYYRHDLDARTHPLYITVKVVISGPKYLRYTRNFIINFIIFKIKLSYSTASTTLDLFFRYLSVME</sequence>
<reference evidence="2 3" key="1">
    <citation type="journal article" date="2012" name="Eukaryot. Cell">
        <title>Draft genome sequence of Wickerhamomyces ciferrii NRRL Y-1031 F-60-10.</title>
        <authorList>
            <person name="Schneider J."/>
            <person name="Andrea H."/>
            <person name="Blom J."/>
            <person name="Jaenicke S."/>
            <person name="Ruckert C."/>
            <person name="Schorsch C."/>
            <person name="Szczepanowski R."/>
            <person name="Farwick M."/>
            <person name="Goesmann A."/>
            <person name="Puhler A."/>
            <person name="Schaffer S."/>
            <person name="Tauch A."/>
            <person name="Kohler T."/>
            <person name="Brinkrolf K."/>
        </authorList>
    </citation>
    <scope>NUCLEOTIDE SEQUENCE [LARGE SCALE GENOMIC DNA]</scope>
    <source>
        <strain evidence="3">ATCC 14091 / BCRC 22168 / CBS 111 / JCM 3599 / NBRC 0793 / NRRL Y-1031 F-60-10</strain>
    </source>
</reference>
<dbReference type="Proteomes" id="UP000009328">
    <property type="component" value="Unassembled WGS sequence"/>
</dbReference>